<keyword evidence="2" id="KW-1185">Reference proteome</keyword>
<dbReference type="EMBL" id="JACCHK010000001">
    <property type="protein sequence ID" value="NYH42121.1"/>
    <property type="molecule type" value="Genomic_DNA"/>
</dbReference>
<evidence type="ECO:0000313" key="2">
    <source>
        <dbReference type="Proteomes" id="UP000523545"/>
    </source>
</evidence>
<dbReference type="RefSeq" id="WP_179779996.1">
    <property type="nucleotide sequence ID" value="NZ_JACCHK010000001.1"/>
</dbReference>
<comment type="caution">
    <text evidence="1">The sequence shown here is derived from an EMBL/GenBank/DDBJ whole genome shotgun (WGS) entry which is preliminary data.</text>
</comment>
<sequence>MTPRTAPRRRRTKHLLVAVSVTVGLLSCLWVLGFLSLRVLGTEGALPPDSRIPKVPSGASVIDEGMECASGGCWRQITVAPAAGQTPEDLAHEMGLTEEQSLSPTLFDPGFVYVGARAKEGKLIIHVGYR</sequence>
<name>A0A7Y9WYW4_9ACTN</name>
<proteinExistence type="predicted"/>
<dbReference type="AlphaFoldDB" id="A0A7Y9WYW4"/>
<gene>
    <name evidence="1" type="ORF">HNR22_001848</name>
</gene>
<dbReference type="PROSITE" id="PS51257">
    <property type="entry name" value="PROKAR_LIPOPROTEIN"/>
    <property type="match status" value="1"/>
</dbReference>
<organism evidence="1 2">
    <name type="scientific">Micromonospora jinlongensis</name>
    <dbReference type="NCBI Taxonomy" id="1287877"/>
    <lineage>
        <taxon>Bacteria</taxon>
        <taxon>Bacillati</taxon>
        <taxon>Actinomycetota</taxon>
        <taxon>Actinomycetes</taxon>
        <taxon>Micromonosporales</taxon>
        <taxon>Micromonosporaceae</taxon>
        <taxon>Micromonospora</taxon>
    </lineage>
</organism>
<dbReference type="Proteomes" id="UP000523545">
    <property type="component" value="Unassembled WGS sequence"/>
</dbReference>
<accession>A0A7Y9WYW4</accession>
<reference evidence="1 2" key="1">
    <citation type="submission" date="2020-07" db="EMBL/GenBank/DDBJ databases">
        <title>Sequencing the genomes of 1000 actinobacteria strains.</title>
        <authorList>
            <person name="Klenk H.-P."/>
        </authorList>
    </citation>
    <scope>NUCLEOTIDE SEQUENCE [LARGE SCALE GENOMIC DNA]</scope>
    <source>
        <strain evidence="1 2">DSM 45876</strain>
    </source>
</reference>
<protein>
    <submittedName>
        <fullName evidence="1">Uncharacterized protein</fullName>
    </submittedName>
</protein>
<evidence type="ECO:0000313" key="1">
    <source>
        <dbReference type="EMBL" id="NYH42121.1"/>
    </source>
</evidence>